<organism evidence="1 2">
    <name type="scientific">Jiangella rhizosphaerae</name>
    <dbReference type="NCBI Taxonomy" id="2293569"/>
    <lineage>
        <taxon>Bacteria</taxon>
        <taxon>Bacillati</taxon>
        <taxon>Actinomycetota</taxon>
        <taxon>Actinomycetes</taxon>
        <taxon>Jiangellales</taxon>
        <taxon>Jiangellaceae</taxon>
        <taxon>Jiangella</taxon>
    </lineage>
</organism>
<proteinExistence type="predicted"/>
<name>A0A418KGZ4_9ACTN</name>
<dbReference type="EMBL" id="QUAL01000427">
    <property type="protein sequence ID" value="RIQ11325.1"/>
    <property type="molecule type" value="Genomic_DNA"/>
</dbReference>
<evidence type="ECO:0000313" key="2">
    <source>
        <dbReference type="Proteomes" id="UP000284057"/>
    </source>
</evidence>
<keyword evidence="2" id="KW-1185">Reference proteome</keyword>
<dbReference type="AlphaFoldDB" id="A0A418KGZ4"/>
<reference evidence="1 2" key="1">
    <citation type="submission" date="2018-09" db="EMBL/GenBank/DDBJ databases">
        <title>Isolation, diversity and antifungal activity of actinobacteria from wheat.</title>
        <authorList>
            <person name="Han C."/>
        </authorList>
    </citation>
    <scope>NUCLEOTIDE SEQUENCE [LARGE SCALE GENOMIC DNA]</scope>
    <source>
        <strain evidence="1 2">NEAU-YY265</strain>
    </source>
</reference>
<dbReference type="Proteomes" id="UP000284057">
    <property type="component" value="Unassembled WGS sequence"/>
</dbReference>
<accession>A0A418KGZ4</accession>
<evidence type="ECO:0000313" key="1">
    <source>
        <dbReference type="EMBL" id="RIQ11325.1"/>
    </source>
</evidence>
<gene>
    <name evidence="1" type="ORF">DY240_29150</name>
</gene>
<sequence>MTAAPATPASAAAPEFPYSFTASSSGNILSVPGTQKSFTLAAGEAVYLSTRNVSNTLLTSLRSIDNPGTTFLLSCWKAGESATNQNGVYSGQNTDTPTETTVAGYMRWLLVAPTAGTYTCELQVSSYARADTITYAGGRIHMRVNAGAEILHSYVGPTEVVQSAVHWAMPNVPRESEYVLWSGIKQLNGYTVPITPGTDTMTIVQDVNITTCIAGDSGTWPACAGGSGGSTMRTWIDAQPQYANGTACGPLIKGPVRSTWISPDRHHKPVTDTLVIPRSSIGAGCTHVRTSLKVEHGGGAQAVLHAHWAGATGGNRPTYGVAYQH</sequence>
<comment type="caution">
    <text evidence="1">The sequence shown here is derived from an EMBL/GenBank/DDBJ whole genome shotgun (WGS) entry which is preliminary data.</text>
</comment>
<protein>
    <submittedName>
        <fullName evidence="1">Uncharacterized protein</fullName>
    </submittedName>
</protein>